<keyword evidence="1" id="KW-0813">Transport</keyword>
<dbReference type="PANTHER" id="PTHR42794:SF1">
    <property type="entry name" value="HEMIN IMPORT ATP-BINDING PROTEIN HMUV"/>
    <property type="match status" value="1"/>
</dbReference>
<organism evidence="7 8">
    <name type="scientific">Sediminibacterium goheungense</name>
    <dbReference type="NCBI Taxonomy" id="1086393"/>
    <lineage>
        <taxon>Bacteria</taxon>
        <taxon>Pseudomonadati</taxon>
        <taxon>Bacteroidota</taxon>
        <taxon>Chitinophagia</taxon>
        <taxon>Chitinophagales</taxon>
        <taxon>Chitinophagaceae</taxon>
        <taxon>Sediminibacterium</taxon>
    </lineage>
</organism>
<dbReference type="GO" id="GO:0016887">
    <property type="term" value="F:ATP hydrolysis activity"/>
    <property type="evidence" value="ECO:0007669"/>
    <property type="project" value="InterPro"/>
</dbReference>
<dbReference type="InterPro" id="IPR003593">
    <property type="entry name" value="AAA+_ATPase"/>
</dbReference>
<dbReference type="GO" id="GO:0005524">
    <property type="term" value="F:ATP binding"/>
    <property type="evidence" value="ECO:0007669"/>
    <property type="project" value="UniProtKB-KW"/>
</dbReference>
<dbReference type="RefSeq" id="WP_133475026.1">
    <property type="nucleotide sequence ID" value="NZ_SNWP01000011.1"/>
</dbReference>
<dbReference type="SMART" id="SM00382">
    <property type="entry name" value="AAA"/>
    <property type="match status" value="1"/>
</dbReference>
<evidence type="ECO:0000256" key="4">
    <source>
        <dbReference type="ARBA" id="ARBA00022967"/>
    </source>
</evidence>
<dbReference type="PROSITE" id="PS50893">
    <property type="entry name" value="ABC_TRANSPORTER_2"/>
    <property type="match status" value="1"/>
</dbReference>
<evidence type="ECO:0000256" key="2">
    <source>
        <dbReference type="ARBA" id="ARBA00022741"/>
    </source>
</evidence>
<sequence>MITVHQLNYSIGNKVLLQDINLRFEAGKISLIIGANGAGKSTLLKTLCRQLIPVSGEIKMGHKPLSQFGNNELARIRAVLSQHIDLAFPLRVEEVVMMGRYPHFNNRPDKIDYNVCKAALESFDLSAFADRNYLTLSGGEKQLVHFARVMAQTWHPQEGYDRYLLLDEPLTFLDIQHQYQFMKMLLKIARENRVIVGVVHDLNLAAQFADHLVLLHQGKILASGTPTEVLTISNITTAFNIKPVIQEQHGKPLISFSV</sequence>
<dbReference type="FunFam" id="3.40.50.300:FF:000134">
    <property type="entry name" value="Iron-enterobactin ABC transporter ATP-binding protein"/>
    <property type="match status" value="1"/>
</dbReference>
<keyword evidence="3 7" id="KW-0067">ATP-binding</keyword>
<keyword evidence="8" id="KW-1185">Reference proteome</keyword>
<accession>A0A4R6IWR6</accession>
<dbReference type="NCBIfam" id="NF010068">
    <property type="entry name" value="PRK13548.1"/>
    <property type="match status" value="1"/>
</dbReference>
<evidence type="ECO:0000256" key="1">
    <source>
        <dbReference type="ARBA" id="ARBA00022448"/>
    </source>
</evidence>
<keyword evidence="2" id="KW-0547">Nucleotide-binding</keyword>
<dbReference type="OrthoDB" id="9806726at2"/>
<evidence type="ECO:0000259" key="6">
    <source>
        <dbReference type="PROSITE" id="PS50893"/>
    </source>
</evidence>
<comment type="caution">
    <text evidence="7">The sequence shown here is derived from an EMBL/GenBank/DDBJ whole genome shotgun (WGS) entry which is preliminary data.</text>
</comment>
<protein>
    <submittedName>
        <fullName evidence="7">Iron complex transport system ATP-binding protein</fullName>
    </submittedName>
</protein>
<dbReference type="CDD" id="cd03214">
    <property type="entry name" value="ABC_Iron-Siderophores_B12_Hemin"/>
    <property type="match status" value="1"/>
</dbReference>
<feature type="domain" description="ABC transporter" evidence="6">
    <location>
        <begin position="2"/>
        <end position="242"/>
    </location>
</feature>
<dbReference type="SUPFAM" id="SSF52540">
    <property type="entry name" value="P-loop containing nucleoside triphosphate hydrolases"/>
    <property type="match status" value="1"/>
</dbReference>
<dbReference type="Proteomes" id="UP000295741">
    <property type="component" value="Unassembled WGS sequence"/>
</dbReference>
<proteinExistence type="predicted"/>
<evidence type="ECO:0000313" key="8">
    <source>
        <dbReference type="Proteomes" id="UP000295741"/>
    </source>
</evidence>
<evidence type="ECO:0000313" key="7">
    <source>
        <dbReference type="EMBL" id="TDO27164.1"/>
    </source>
</evidence>
<dbReference type="Gene3D" id="3.40.50.300">
    <property type="entry name" value="P-loop containing nucleotide triphosphate hydrolases"/>
    <property type="match status" value="1"/>
</dbReference>
<dbReference type="InterPro" id="IPR003439">
    <property type="entry name" value="ABC_transporter-like_ATP-bd"/>
</dbReference>
<dbReference type="EMBL" id="SNWP01000011">
    <property type="protein sequence ID" value="TDO27164.1"/>
    <property type="molecule type" value="Genomic_DNA"/>
</dbReference>
<name>A0A4R6IWR6_9BACT</name>
<dbReference type="PANTHER" id="PTHR42794">
    <property type="entry name" value="HEMIN IMPORT ATP-BINDING PROTEIN HMUV"/>
    <property type="match status" value="1"/>
</dbReference>
<gene>
    <name evidence="7" type="ORF">BC659_2483</name>
</gene>
<reference evidence="7 8" key="1">
    <citation type="submission" date="2019-03" db="EMBL/GenBank/DDBJ databases">
        <title>Genomic Encyclopedia of Archaeal and Bacterial Type Strains, Phase II (KMG-II): from individual species to whole genera.</title>
        <authorList>
            <person name="Goeker M."/>
        </authorList>
    </citation>
    <scope>NUCLEOTIDE SEQUENCE [LARGE SCALE GENOMIC DNA]</scope>
    <source>
        <strain evidence="7 8">DSM 28323</strain>
    </source>
</reference>
<keyword evidence="4" id="KW-1278">Translocase</keyword>
<evidence type="ECO:0000256" key="3">
    <source>
        <dbReference type="ARBA" id="ARBA00022840"/>
    </source>
</evidence>
<dbReference type="InterPro" id="IPR027417">
    <property type="entry name" value="P-loop_NTPase"/>
</dbReference>
<evidence type="ECO:0000256" key="5">
    <source>
        <dbReference type="ARBA" id="ARBA00037066"/>
    </source>
</evidence>
<dbReference type="Pfam" id="PF00005">
    <property type="entry name" value="ABC_tran"/>
    <property type="match status" value="1"/>
</dbReference>
<comment type="function">
    <text evidence="5">Part of the ABC transporter complex HmuTUV involved in hemin import. Responsible for energy coupling to the transport system.</text>
</comment>
<dbReference type="AlphaFoldDB" id="A0A4R6IWR6"/>